<comment type="caution">
    <text evidence="8">The sequence shown here is derived from an EMBL/GenBank/DDBJ whole genome shotgun (WGS) entry which is preliminary data.</text>
</comment>
<comment type="similarity">
    <text evidence="1">Belongs to the low molecular weight phosphotyrosine protein phosphatase family.</text>
</comment>
<dbReference type="Gene3D" id="3.40.50.2300">
    <property type="match status" value="1"/>
</dbReference>
<dbReference type="GO" id="GO:0004725">
    <property type="term" value="F:protein tyrosine phosphatase activity"/>
    <property type="evidence" value="ECO:0007669"/>
    <property type="project" value="UniProtKB-EC"/>
</dbReference>
<dbReference type="SUPFAM" id="SSF52788">
    <property type="entry name" value="Phosphotyrosine protein phosphatases I"/>
    <property type="match status" value="1"/>
</dbReference>
<dbReference type="CDD" id="cd16343">
    <property type="entry name" value="LMWPTP"/>
    <property type="match status" value="1"/>
</dbReference>
<dbReference type="PANTHER" id="PTHR11717:SF7">
    <property type="entry name" value="LOW MOLECULAR WEIGHT PHOSPHOTYROSINE PROTEIN PHOSPHATASE"/>
    <property type="match status" value="1"/>
</dbReference>
<sequence>MIKVLFLCLGNICRSPMAEAIFRDLIHKQDLDKQLYVDSAGIGHWHSGNPPHQGTRDILDKQAISYKGIKARQIEKNDWDDFDYIIAMDDSNIEALETSRNQYKNVKVLKLMDFVENPLENNVPDPYFTNNFDYTYELINQGCKELLEQLKQEHTLKGVKSNG</sequence>
<dbReference type="EMBL" id="WJNG01000017">
    <property type="protein sequence ID" value="MRH44612.1"/>
    <property type="molecule type" value="Genomic_DNA"/>
</dbReference>
<dbReference type="EC" id="3.1.3.48" evidence="2"/>
<feature type="active site" description="Nucleophile" evidence="6">
    <location>
        <position position="8"/>
    </location>
</feature>
<dbReference type="SMART" id="SM00226">
    <property type="entry name" value="LMWPc"/>
    <property type="match status" value="1"/>
</dbReference>
<keyword evidence="4" id="KW-0904">Protein phosphatase</keyword>
<dbReference type="FunFam" id="3.40.50.2300:FF:000113">
    <property type="entry name" value="Low molecular weight protein-tyrosine-phosphatase"/>
    <property type="match status" value="1"/>
</dbReference>
<feature type="active site" description="Proton donor" evidence="6">
    <location>
        <position position="125"/>
    </location>
</feature>
<gene>
    <name evidence="8" type="ORF">GH741_18355</name>
</gene>
<dbReference type="Pfam" id="PF01451">
    <property type="entry name" value="LMWPc"/>
    <property type="match status" value="1"/>
</dbReference>
<dbReference type="RefSeq" id="WP_153738221.1">
    <property type="nucleotide sequence ID" value="NZ_WJNG01000017.1"/>
</dbReference>
<dbReference type="OrthoDB" id="9784339at2"/>
<dbReference type="PANTHER" id="PTHR11717">
    <property type="entry name" value="LOW MOLECULAR WEIGHT PROTEIN TYROSINE PHOSPHATASE"/>
    <property type="match status" value="1"/>
</dbReference>
<dbReference type="PRINTS" id="PR00719">
    <property type="entry name" value="LMWPTPASE"/>
</dbReference>
<dbReference type="InterPro" id="IPR036196">
    <property type="entry name" value="Ptyr_pPase_sf"/>
</dbReference>
<name>A0A6A8DTQ8_9BACI</name>
<dbReference type="Proteomes" id="UP000799092">
    <property type="component" value="Unassembled WGS sequence"/>
</dbReference>
<evidence type="ECO:0000256" key="6">
    <source>
        <dbReference type="PIRSR" id="PIRSR617867-1"/>
    </source>
</evidence>
<accession>A0A6A8DTQ8</accession>
<dbReference type="InterPro" id="IPR050438">
    <property type="entry name" value="LMW_PTPase"/>
</dbReference>
<dbReference type="InterPro" id="IPR023485">
    <property type="entry name" value="Ptyr_pPase"/>
</dbReference>
<evidence type="ECO:0000256" key="5">
    <source>
        <dbReference type="ARBA" id="ARBA00051722"/>
    </source>
</evidence>
<evidence type="ECO:0000256" key="1">
    <source>
        <dbReference type="ARBA" id="ARBA00011063"/>
    </source>
</evidence>
<keyword evidence="3" id="KW-0378">Hydrolase</keyword>
<keyword evidence="9" id="KW-1185">Reference proteome</keyword>
<feature type="domain" description="Phosphotyrosine protein phosphatase I" evidence="7">
    <location>
        <begin position="2"/>
        <end position="149"/>
    </location>
</feature>
<evidence type="ECO:0000256" key="4">
    <source>
        <dbReference type="ARBA" id="ARBA00022912"/>
    </source>
</evidence>
<evidence type="ECO:0000259" key="7">
    <source>
        <dbReference type="SMART" id="SM00226"/>
    </source>
</evidence>
<reference evidence="8" key="1">
    <citation type="submission" date="2019-11" db="EMBL/GenBank/DDBJ databases">
        <authorList>
            <person name="Li J."/>
        </authorList>
    </citation>
    <scope>NUCLEOTIDE SEQUENCE</scope>
    <source>
        <strain evidence="8">B6B</strain>
    </source>
</reference>
<evidence type="ECO:0000256" key="3">
    <source>
        <dbReference type="ARBA" id="ARBA00022801"/>
    </source>
</evidence>
<organism evidence="8 9">
    <name type="scientific">Aquibacillus halophilus</name>
    <dbReference type="NCBI Taxonomy" id="930132"/>
    <lineage>
        <taxon>Bacteria</taxon>
        <taxon>Bacillati</taxon>
        <taxon>Bacillota</taxon>
        <taxon>Bacilli</taxon>
        <taxon>Bacillales</taxon>
        <taxon>Bacillaceae</taxon>
        <taxon>Aquibacillus</taxon>
    </lineage>
</organism>
<evidence type="ECO:0000313" key="9">
    <source>
        <dbReference type="Proteomes" id="UP000799092"/>
    </source>
</evidence>
<dbReference type="InterPro" id="IPR017867">
    <property type="entry name" value="Tyr_phospatase_low_mol_wt"/>
</dbReference>
<dbReference type="AlphaFoldDB" id="A0A6A8DTQ8"/>
<evidence type="ECO:0000256" key="2">
    <source>
        <dbReference type="ARBA" id="ARBA00013064"/>
    </source>
</evidence>
<protein>
    <recommendedName>
        <fullName evidence="2">protein-tyrosine-phosphatase</fullName>
        <ecNumber evidence="2">3.1.3.48</ecNumber>
    </recommendedName>
</protein>
<evidence type="ECO:0000313" key="8">
    <source>
        <dbReference type="EMBL" id="MRH44612.1"/>
    </source>
</evidence>
<comment type="catalytic activity">
    <reaction evidence="5">
        <text>O-phospho-L-tyrosyl-[protein] + H2O = L-tyrosyl-[protein] + phosphate</text>
        <dbReference type="Rhea" id="RHEA:10684"/>
        <dbReference type="Rhea" id="RHEA-COMP:10136"/>
        <dbReference type="Rhea" id="RHEA-COMP:20101"/>
        <dbReference type="ChEBI" id="CHEBI:15377"/>
        <dbReference type="ChEBI" id="CHEBI:43474"/>
        <dbReference type="ChEBI" id="CHEBI:46858"/>
        <dbReference type="ChEBI" id="CHEBI:61978"/>
        <dbReference type="EC" id="3.1.3.48"/>
    </reaction>
</comment>
<feature type="active site" evidence="6">
    <location>
        <position position="14"/>
    </location>
</feature>
<proteinExistence type="inferred from homology"/>